<evidence type="ECO:0000313" key="2">
    <source>
        <dbReference type="Proteomes" id="UP000564644"/>
    </source>
</evidence>
<comment type="caution">
    <text evidence="1">The sequence shown here is derived from an EMBL/GenBank/DDBJ whole genome shotgun (WGS) entry which is preliminary data.</text>
</comment>
<dbReference type="AlphaFoldDB" id="A0A7X0SKU0"/>
<gene>
    <name evidence="1" type="ORF">H7C18_12505</name>
</gene>
<organism evidence="1 2">
    <name type="scientific">Cohnella zeiphila</name>
    <dbReference type="NCBI Taxonomy" id="2761120"/>
    <lineage>
        <taxon>Bacteria</taxon>
        <taxon>Bacillati</taxon>
        <taxon>Bacillota</taxon>
        <taxon>Bacilli</taxon>
        <taxon>Bacillales</taxon>
        <taxon>Paenibacillaceae</taxon>
        <taxon>Cohnella</taxon>
    </lineage>
</organism>
<dbReference type="EMBL" id="JACJVO010000014">
    <property type="protein sequence ID" value="MBB6731734.1"/>
    <property type="molecule type" value="Genomic_DNA"/>
</dbReference>
<accession>A0A7X0SKU0</accession>
<keyword evidence="2" id="KW-1185">Reference proteome</keyword>
<reference evidence="1 2" key="1">
    <citation type="submission" date="2020-08" db="EMBL/GenBank/DDBJ databases">
        <title>Cohnella phylogeny.</title>
        <authorList>
            <person name="Dunlap C."/>
        </authorList>
    </citation>
    <scope>NUCLEOTIDE SEQUENCE [LARGE SCALE GENOMIC DNA]</scope>
    <source>
        <strain evidence="1 2">CBP 2801</strain>
    </source>
</reference>
<dbReference type="Proteomes" id="UP000564644">
    <property type="component" value="Unassembled WGS sequence"/>
</dbReference>
<evidence type="ECO:0008006" key="3">
    <source>
        <dbReference type="Google" id="ProtNLM"/>
    </source>
</evidence>
<evidence type="ECO:0000313" key="1">
    <source>
        <dbReference type="EMBL" id="MBB6731734.1"/>
    </source>
</evidence>
<protein>
    <recommendedName>
        <fullName evidence="3">Hydrolase</fullName>
    </recommendedName>
</protein>
<sequence>MDRRRYYVSVQSKSILENQGDGAYEFEVDATPEEVQTLRDLFAALEIHEYGTAFRIALQPGLPYHHDRQNDAYDDDLNEIYNLLHRIGTEETVRHLDGMRYEPGLEG</sequence>
<dbReference type="RefSeq" id="WP_185129407.1">
    <property type="nucleotide sequence ID" value="NZ_JACJVO010000014.1"/>
</dbReference>
<proteinExistence type="predicted"/>
<name>A0A7X0SKU0_9BACL</name>